<reference evidence="2" key="1">
    <citation type="journal article" date="2019" name="MBio">
        <title>Comparative genomics for the elucidation of multidrug resistance (MDR) in Candida lusitaniae.</title>
        <authorList>
            <person name="Kannan A."/>
            <person name="Asner S.A."/>
            <person name="Trachsel E."/>
            <person name="Kelly S."/>
            <person name="Parker J."/>
            <person name="Sanglard D."/>
        </authorList>
    </citation>
    <scope>NUCLEOTIDE SEQUENCE [LARGE SCALE GENOMIC DNA]</scope>
    <source>
        <strain evidence="2">P1</strain>
    </source>
</reference>
<evidence type="ECO:0000313" key="1">
    <source>
        <dbReference type="EMBL" id="QFZ28754.1"/>
    </source>
</evidence>
<name>A0ACD0WMF1_CLALS</name>
<gene>
    <name evidence="1" type="ORF">EJF14_40802</name>
</gene>
<protein>
    <submittedName>
        <fullName evidence="1">Uncharacterized protein</fullName>
    </submittedName>
</protein>
<evidence type="ECO:0000313" key="2">
    <source>
        <dbReference type="Proteomes" id="UP000326582"/>
    </source>
</evidence>
<organism evidence="1 2">
    <name type="scientific">Clavispora lusitaniae</name>
    <name type="common">Candida lusitaniae</name>
    <dbReference type="NCBI Taxonomy" id="36911"/>
    <lineage>
        <taxon>Eukaryota</taxon>
        <taxon>Fungi</taxon>
        <taxon>Dikarya</taxon>
        <taxon>Ascomycota</taxon>
        <taxon>Saccharomycotina</taxon>
        <taxon>Pichiomycetes</taxon>
        <taxon>Metschnikowiaceae</taxon>
        <taxon>Clavispora</taxon>
    </lineage>
</organism>
<keyword evidence="2" id="KW-1185">Reference proteome</keyword>
<dbReference type="EMBL" id="CP038487">
    <property type="protein sequence ID" value="QFZ28754.1"/>
    <property type="molecule type" value="Genomic_DNA"/>
</dbReference>
<dbReference type="Proteomes" id="UP000326582">
    <property type="component" value="Chromosome 4"/>
</dbReference>
<proteinExistence type="predicted"/>
<accession>A0ACD0WMF1</accession>
<sequence>MSNKEPMDDLASLFLNNPLQPVGDEPNSEDFSFGGRSGVPTPTSMGMSNVLNEYSQLPGWPSEPGFPYGPSGYGNFNGPPMGQPRPFDQGLGHTSHYAEFIAPEANLFQRPMYPVSAFSPPMAQLDTVWHQADRGFKRDSMKENPKDEKESAKDFLNEGTKESVVEGTKEGSRARKKRDRPKEARRIAAAAAAASIDYSSEAVLRLLDLKPDLDIKQANAPVLSGYLQGRLFTNDQDNWNYLTVSEGAPDTGRQYEPQMVACYRRNYITIHLRVAAKVGRYRLEVSACTVGNESRPVQFLIASSKGDSMRTGVAEESISGSHVFSSDGNERLFVVKKFQFKSATANNTNLNFQTYYRMRVQLYGEDPTGPPLASVSSCPIIVRGRNPSFYEDRCDILVGTRMSTARRSRESEDPLEEVPEHDQAKNPGEESGENGIRNVSDPVKNEKFEEKIGEKDSGAPVAIVDTKNFNEKEFSNTNGRIIDESNSPKIGSPEGNQNSDSSPASESDSEPPQSGTVGEALSGKSGRYHYFPISNVYYMPPINVVYFPHGAHQAQSDRTLAPQSVDSERRSSRVYFR</sequence>